<dbReference type="PANTHER" id="PTHR14995:SF2">
    <property type="entry name" value="PROTEIN AMNIONLESS"/>
    <property type="match status" value="1"/>
</dbReference>
<dbReference type="Pfam" id="PF14828">
    <property type="entry name" value="Amnionless"/>
    <property type="match status" value="1"/>
</dbReference>
<gene>
    <name evidence="13" type="primary">AMN</name>
    <name evidence="13" type="ORF">FJT64_021904</name>
</gene>
<keyword evidence="9 11" id="KW-0472">Membrane</keyword>
<evidence type="ECO:0000256" key="6">
    <source>
        <dbReference type="ARBA" id="ARBA00022729"/>
    </source>
</evidence>
<proteinExistence type="predicted"/>
<keyword evidence="14" id="KW-1185">Reference proteome</keyword>
<evidence type="ECO:0000256" key="9">
    <source>
        <dbReference type="ARBA" id="ARBA00023136"/>
    </source>
</evidence>
<feature type="region of interest" description="Disordered" evidence="10">
    <location>
        <begin position="551"/>
        <end position="627"/>
    </location>
</feature>
<name>A0A6A4WGT1_AMPAM</name>
<feature type="signal peptide" evidence="12">
    <location>
        <begin position="1"/>
        <end position="24"/>
    </location>
</feature>
<evidence type="ECO:0000256" key="4">
    <source>
        <dbReference type="ARBA" id="ARBA00022475"/>
    </source>
</evidence>
<evidence type="ECO:0000256" key="8">
    <source>
        <dbReference type="ARBA" id="ARBA00022989"/>
    </source>
</evidence>
<evidence type="ECO:0000256" key="5">
    <source>
        <dbReference type="ARBA" id="ARBA00022692"/>
    </source>
</evidence>
<keyword evidence="4" id="KW-1003">Cell membrane</keyword>
<accession>A0A6A4WGT1</accession>
<keyword evidence="3" id="KW-0813">Transport</keyword>
<evidence type="ECO:0000256" key="10">
    <source>
        <dbReference type="SAM" id="MobiDB-lite"/>
    </source>
</evidence>
<keyword evidence="8 11" id="KW-1133">Transmembrane helix</keyword>
<evidence type="ECO:0000256" key="3">
    <source>
        <dbReference type="ARBA" id="ARBA00022448"/>
    </source>
</evidence>
<comment type="caution">
    <text evidence="13">The sequence shown here is derived from an EMBL/GenBank/DDBJ whole genome shotgun (WGS) entry which is preliminary data.</text>
</comment>
<dbReference type="PANTHER" id="PTHR14995">
    <property type="entry name" value="AMNIONLESS"/>
    <property type="match status" value="1"/>
</dbReference>
<feature type="compositionally biased region" description="Polar residues" evidence="10">
    <location>
        <begin position="472"/>
        <end position="482"/>
    </location>
</feature>
<dbReference type="EMBL" id="VIIS01000648">
    <property type="protein sequence ID" value="KAF0306616.1"/>
    <property type="molecule type" value="Genomic_DNA"/>
</dbReference>
<feature type="region of interest" description="Disordered" evidence="10">
    <location>
        <begin position="464"/>
        <end position="507"/>
    </location>
</feature>
<evidence type="ECO:0000256" key="7">
    <source>
        <dbReference type="ARBA" id="ARBA00022927"/>
    </source>
</evidence>
<feature type="chain" id="PRO_5025479254" description="Protein amnionless" evidence="12">
    <location>
        <begin position="25"/>
        <end position="627"/>
    </location>
</feature>
<dbReference type="InterPro" id="IPR026112">
    <property type="entry name" value="AMN"/>
</dbReference>
<dbReference type="GO" id="GO:0015031">
    <property type="term" value="P:protein transport"/>
    <property type="evidence" value="ECO:0007669"/>
    <property type="project" value="UniProtKB-KW"/>
</dbReference>
<comment type="subcellular location">
    <subcellularLocation>
        <location evidence="1">Cell membrane</location>
        <topology evidence="1">Single-pass type I membrane protein</topology>
    </subcellularLocation>
</comment>
<evidence type="ECO:0000313" key="14">
    <source>
        <dbReference type="Proteomes" id="UP000440578"/>
    </source>
</evidence>
<dbReference type="GO" id="GO:0006898">
    <property type="term" value="P:receptor-mediated endocytosis"/>
    <property type="evidence" value="ECO:0007669"/>
    <property type="project" value="TreeGrafter"/>
</dbReference>
<dbReference type="Proteomes" id="UP000440578">
    <property type="component" value="Unassembled WGS sequence"/>
</dbReference>
<evidence type="ECO:0000256" key="1">
    <source>
        <dbReference type="ARBA" id="ARBA00004251"/>
    </source>
</evidence>
<dbReference type="OrthoDB" id="6018897at2759"/>
<keyword evidence="6 12" id="KW-0732">Signal</keyword>
<evidence type="ECO:0000256" key="11">
    <source>
        <dbReference type="SAM" id="Phobius"/>
    </source>
</evidence>
<dbReference type="AlphaFoldDB" id="A0A6A4WGT1"/>
<organism evidence="13 14">
    <name type="scientific">Amphibalanus amphitrite</name>
    <name type="common">Striped barnacle</name>
    <name type="synonym">Balanus amphitrite</name>
    <dbReference type="NCBI Taxonomy" id="1232801"/>
    <lineage>
        <taxon>Eukaryota</taxon>
        <taxon>Metazoa</taxon>
        <taxon>Ecdysozoa</taxon>
        <taxon>Arthropoda</taxon>
        <taxon>Crustacea</taxon>
        <taxon>Multicrustacea</taxon>
        <taxon>Cirripedia</taxon>
        <taxon>Thoracica</taxon>
        <taxon>Thoracicalcarea</taxon>
        <taxon>Balanomorpha</taxon>
        <taxon>Balanoidea</taxon>
        <taxon>Balanidae</taxon>
        <taxon>Amphibalaninae</taxon>
        <taxon>Amphibalanus</taxon>
    </lineage>
</organism>
<dbReference type="GO" id="GO:0030139">
    <property type="term" value="C:endocytic vesicle"/>
    <property type="evidence" value="ECO:0007669"/>
    <property type="project" value="TreeGrafter"/>
</dbReference>
<evidence type="ECO:0000256" key="12">
    <source>
        <dbReference type="SAM" id="SignalP"/>
    </source>
</evidence>
<dbReference type="GO" id="GO:0016324">
    <property type="term" value="C:apical plasma membrane"/>
    <property type="evidence" value="ECO:0007669"/>
    <property type="project" value="TreeGrafter"/>
</dbReference>
<keyword evidence="7" id="KW-0653">Protein transport</keyword>
<evidence type="ECO:0000313" key="13">
    <source>
        <dbReference type="EMBL" id="KAF0306616.1"/>
    </source>
</evidence>
<reference evidence="13 14" key="1">
    <citation type="submission" date="2019-07" db="EMBL/GenBank/DDBJ databases">
        <title>Draft genome assembly of a fouling barnacle, Amphibalanus amphitrite (Darwin, 1854): The first reference genome for Thecostraca.</title>
        <authorList>
            <person name="Kim W."/>
        </authorList>
    </citation>
    <scope>NUCLEOTIDE SEQUENCE [LARGE SCALE GENOMIC DNA]</scope>
    <source>
        <strain evidence="13">SNU_AA5</strain>
        <tissue evidence="13">Soma without cirri and trophi</tissue>
    </source>
</reference>
<feature type="transmembrane region" description="Helical" evidence="11">
    <location>
        <begin position="353"/>
        <end position="374"/>
    </location>
</feature>
<keyword evidence="5 11" id="KW-0812">Transmembrane</keyword>
<protein>
    <recommendedName>
        <fullName evidence="2">Protein amnionless</fullName>
    </recommendedName>
</protein>
<evidence type="ECO:0000256" key="2">
    <source>
        <dbReference type="ARBA" id="ARBA00021200"/>
    </source>
</evidence>
<sequence length="627" mass="64545">MSCVALAGLLLISATLVPSPVCASLKVWGRQLSMDSQRDWVGGRRPCAGQVALLSDGLAVYLHQQLEARTMVLPTNGEIILGEGASVAFADRPAPADSRCRGTGGSTVRFGGSAARWMDAGSWRQAALPSPVPHSERVPCASGGDSVRFPENITYRAQVQRAITVRELSIGPHAMDTERFRTFRNTTVGRSLFDVRAGFNITGVGRTCGTEECACGNDRAEVLSVICAATECAEAPCSRPVQPVGHCCPMCGAVVRVTPSAGRPAAAAALRRLVRQLRGSGAVRWHVSATHAGRLQAVLVDAQTERTDSARLARELADRLAAEPGMSGPELHVSGPRHAALTGGGGAGGGRSAAGPVLATLVLAVVAALLVWAVRTKRVSLPGRERLRLPPPPSQWHVAERTAALAGQLPAVRRRLAAAAAAPFHFARFRNSTCGSEATGGGPSALPPVLWPPQVELGQRVEELDSAHDSASVHTAGSSEPDTGSAAPAAAAPPKAPRSFDNPLFGNTKLDDHVPATLLAPSSALCVTPDGKSVANPFFGVPVITAAGTNAETVDAPGPGLEGSAEPSPAGREDSGESSPAPAEDAAEPEPPCPQPGDHTGPGQGADGAARGPPAETELLIDVQDSD</sequence>